<feature type="domain" description="CN hydrolase" evidence="9">
    <location>
        <begin position="1"/>
        <end position="180"/>
    </location>
</feature>
<evidence type="ECO:0000256" key="5">
    <source>
        <dbReference type="ARBA" id="ARBA00022989"/>
    </source>
</evidence>
<dbReference type="InterPro" id="IPR036526">
    <property type="entry name" value="C-N_Hydrolase_sf"/>
</dbReference>
<keyword evidence="3" id="KW-0808">Transferase</keyword>
<keyword evidence="6 8" id="KW-0472">Membrane</keyword>
<name>X0SNP9_9ZZZZ</name>
<dbReference type="SUPFAM" id="SSF56317">
    <property type="entry name" value="Carbon-nitrogen hydrolase"/>
    <property type="match status" value="1"/>
</dbReference>
<comment type="caution">
    <text evidence="10">The sequence shown here is derived from an EMBL/GenBank/DDBJ whole genome shotgun (WGS) entry which is preliminary data.</text>
</comment>
<gene>
    <name evidence="10" type="ORF">S01H1_15854</name>
</gene>
<evidence type="ECO:0000256" key="8">
    <source>
        <dbReference type="SAM" id="Phobius"/>
    </source>
</evidence>
<dbReference type="Gene3D" id="3.60.110.10">
    <property type="entry name" value="Carbon-nitrogen hydrolase"/>
    <property type="match status" value="1"/>
</dbReference>
<dbReference type="CDD" id="cd07571">
    <property type="entry name" value="ALP_N-acyl_transferase"/>
    <property type="match status" value="1"/>
</dbReference>
<organism evidence="10">
    <name type="scientific">marine sediment metagenome</name>
    <dbReference type="NCBI Taxonomy" id="412755"/>
    <lineage>
        <taxon>unclassified sequences</taxon>
        <taxon>metagenomes</taxon>
        <taxon>ecological metagenomes</taxon>
    </lineage>
</organism>
<dbReference type="EMBL" id="BARS01008301">
    <property type="protein sequence ID" value="GAF76776.1"/>
    <property type="molecule type" value="Genomic_DNA"/>
</dbReference>
<accession>X0SNP9</accession>
<dbReference type="PANTHER" id="PTHR38686:SF1">
    <property type="entry name" value="APOLIPOPROTEIN N-ACYLTRANSFERASE"/>
    <property type="match status" value="1"/>
</dbReference>
<sequence>LSVSLLVGTLEYDQLPEDRYLRYNAAVALDDGTYQQDYHAKLQLVPLGEMIPFADRFRFLDRLDVGGAHFTAGERRVLFEHPKGPYAAAICYESAFPDIMRRFAAAGARFFVNITNDGWYGFSSGPVQHAALATFRAIETRRPIARSANTGISGFFDRAGRFREQTLQYVPDVRLFDLPLGSENQKTFFVRHGMYLGKICALATIVALLSGVVVDLTRRWRTDNGADPPVHGRE</sequence>
<dbReference type="NCBIfam" id="TIGR00546">
    <property type="entry name" value="lnt"/>
    <property type="match status" value="1"/>
</dbReference>
<evidence type="ECO:0000313" key="10">
    <source>
        <dbReference type="EMBL" id="GAF76776.1"/>
    </source>
</evidence>
<keyword evidence="7" id="KW-0012">Acyltransferase</keyword>
<evidence type="ECO:0000256" key="7">
    <source>
        <dbReference type="ARBA" id="ARBA00023315"/>
    </source>
</evidence>
<keyword evidence="2" id="KW-1003">Cell membrane</keyword>
<evidence type="ECO:0000256" key="3">
    <source>
        <dbReference type="ARBA" id="ARBA00022679"/>
    </source>
</evidence>
<evidence type="ECO:0000256" key="6">
    <source>
        <dbReference type="ARBA" id="ARBA00023136"/>
    </source>
</evidence>
<evidence type="ECO:0000256" key="1">
    <source>
        <dbReference type="ARBA" id="ARBA00004651"/>
    </source>
</evidence>
<proteinExistence type="predicted"/>
<evidence type="ECO:0000259" key="9">
    <source>
        <dbReference type="PROSITE" id="PS50263"/>
    </source>
</evidence>
<dbReference type="Pfam" id="PF00795">
    <property type="entry name" value="CN_hydrolase"/>
    <property type="match status" value="1"/>
</dbReference>
<dbReference type="AlphaFoldDB" id="X0SNP9"/>
<comment type="subcellular location">
    <subcellularLocation>
        <location evidence="1">Cell membrane</location>
        <topology evidence="1">Multi-pass membrane protein</topology>
    </subcellularLocation>
</comment>
<dbReference type="InterPro" id="IPR003010">
    <property type="entry name" value="C-N_Hydrolase"/>
</dbReference>
<feature type="non-terminal residue" evidence="10">
    <location>
        <position position="1"/>
    </location>
</feature>
<evidence type="ECO:0000256" key="2">
    <source>
        <dbReference type="ARBA" id="ARBA00022475"/>
    </source>
</evidence>
<dbReference type="PROSITE" id="PS50263">
    <property type="entry name" value="CN_HYDROLASE"/>
    <property type="match status" value="1"/>
</dbReference>
<dbReference type="PANTHER" id="PTHR38686">
    <property type="entry name" value="APOLIPOPROTEIN N-ACYLTRANSFERASE"/>
    <property type="match status" value="1"/>
</dbReference>
<feature type="transmembrane region" description="Helical" evidence="8">
    <location>
        <begin position="195"/>
        <end position="214"/>
    </location>
</feature>
<keyword evidence="5 8" id="KW-1133">Transmembrane helix</keyword>
<dbReference type="GO" id="GO:0042158">
    <property type="term" value="P:lipoprotein biosynthetic process"/>
    <property type="evidence" value="ECO:0007669"/>
    <property type="project" value="InterPro"/>
</dbReference>
<evidence type="ECO:0000256" key="4">
    <source>
        <dbReference type="ARBA" id="ARBA00022692"/>
    </source>
</evidence>
<dbReference type="GO" id="GO:0005886">
    <property type="term" value="C:plasma membrane"/>
    <property type="evidence" value="ECO:0007669"/>
    <property type="project" value="UniProtKB-SubCell"/>
</dbReference>
<dbReference type="GO" id="GO:0016410">
    <property type="term" value="F:N-acyltransferase activity"/>
    <property type="evidence" value="ECO:0007669"/>
    <property type="project" value="InterPro"/>
</dbReference>
<keyword evidence="4 8" id="KW-0812">Transmembrane</keyword>
<dbReference type="InterPro" id="IPR004563">
    <property type="entry name" value="Apolipo_AcylTrfase"/>
</dbReference>
<protein>
    <recommendedName>
        <fullName evidence="9">CN hydrolase domain-containing protein</fullName>
    </recommendedName>
</protein>
<reference evidence="10" key="1">
    <citation type="journal article" date="2014" name="Front. Microbiol.">
        <title>High frequency of phylogenetically diverse reductive dehalogenase-homologous genes in deep subseafloor sedimentary metagenomes.</title>
        <authorList>
            <person name="Kawai M."/>
            <person name="Futagami T."/>
            <person name="Toyoda A."/>
            <person name="Takaki Y."/>
            <person name="Nishi S."/>
            <person name="Hori S."/>
            <person name="Arai W."/>
            <person name="Tsubouchi T."/>
            <person name="Morono Y."/>
            <person name="Uchiyama I."/>
            <person name="Ito T."/>
            <person name="Fujiyama A."/>
            <person name="Inagaki F."/>
            <person name="Takami H."/>
        </authorList>
    </citation>
    <scope>NUCLEOTIDE SEQUENCE</scope>
    <source>
        <strain evidence="10">Expedition CK06-06</strain>
    </source>
</reference>